<reference evidence="1 2" key="1">
    <citation type="submission" date="2019-03" db="EMBL/GenBank/DDBJ databases">
        <title>First draft genome of Liparis tanakae, snailfish: a comprehensive survey of snailfish specific genes.</title>
        <authorList>
            <person name="Kim W."/>
            <person name="Song I."/>
            <person name="Jeong J.-H."/>
            <person name="Kim D."/>
            <person name="Kim S."/>
            <person name="Ryu S."/>
            <person name="Song J.Y."/>
            <person name="Lee S.K."/>
        </authorList>
    </citation>
    <scope>NUCLEOTIDE SEQUENCE [LARGE SCALE GENOMIC DNA]</scope>
    <source>
        <tissue evidence="1">Muscle</tissue>
    </source>
</reference>
<keyword evidence="2" id="KW-1185">Reference proteome</keyword>
<dbReference type="EMBL" id="SRLO01010418">
    <property type="protein sequence ID" value="TNN26352.1"/>
    <property type="molecule type" value="Genomic_DNA"/>
</dbReference>
<evidence type="ECO:0000313" key="2">
    <source>
        <dbReference type="Proteomes" id="UP000314294"/>
    </source>
</evidence>
<evidence type="ECO:0000313" key="1">
    <source>
        <dbReference type="EMBL" id="TNN26352.1"/>
    </source>
</evidence>
<proteinExistence type="predicted"/>
<sequence length="82" mass="9183">MFHPVTSTRRSHRFVTSTSSAPVAAGRSRVSFVARVSIPSRGSAFSLLERGARGPHRHHVVFFFCEFNHILIQTLLSLEEGF</sequence>
<comment type="caution">
    <text evidence="1">The sequence shown here is derived from an EMBL/GenBank/DDBJ whole genome shotgun (WGS) entry which is preliminary data.</text>
</comment>
<organism evidence="1 2">
    <name type="scientific">Liparis tanakae</name>
    <name type="common">Tanaka's snailfish</name>
    <dbReference type="NCBI Taxonomy" id="230148"/>
    <lineage>
        <taxon>Eukaryota</taxon>
        <taxon>Metazoa</taxon>
        <taxon>Chordata</taxon>
        <taxon>Craniata</taxon>
        <taxon>Vertebrata</taxon>
        <taxon>Euteleostomi</taxon>
        <taxon>Actinopterygii</taxon>
        <taxon>Neopterygii</taxon>
        <taxon>Teleostei</taxon>
        <taxon>Neoteleostei</taxon>
        <taxon>Acanthomorphata</taxon>
        <taxon>Eupercaria</taxon>
        <taxon>Perciformes</taxon>
        <taxon>Cottioidei</taxon>
        <taxon>Cottales</taxon>
        <taxon>Liparidae</taxon>
        <taxon>Liparis</taxon>
    </lineage>
</organism>
<gene>
    <name evidence="1" type="ORF">EYF80_063511</name>
</gene>
<dbReference type="AlphaFoldDB" id="A0A4Z2EDJ1"/>
<protein>
    <submittedName>
        <fullName evidence="1">Uncharacterized protein</fullName>
    </submittedName>
</protein>
<dbReference type="Proteomes" id="UP000314294">
    <property type="component" value="Unassembled WGS sequence"/>
</dbReference>
<name>A0A4Z2EDJ1_9TELE</name>
<accession>A0A4Z2EDJ1</accession>